<protein>
    <submittedName>
        <fullName evidence="1">Uncharacterized protein</fullName>
    </submittedName>
</protein>
<gene>
    <name evidence="1" type="ORF">IHE45_16G071500</name>
</gene>
<evidence type="ECO:0000313" key="2">
    <source>
        <dbReference type="Proteomes" id="UP000827976"/>
    </source>
</evidence>
<comment type="caution">
    <text evidence="1">The sequence shown here is derived from an EMBL/GenBank/DDBJ whole genome shotgun (WGS) entry which is preliminary data.</text>
</comment>
<evidence type="ECO:0000313" key="1">
    <source>
        <dbReference type="EMBL" id="KAH7660036.1"/>
    </source>
</evidence>
<name>A0ACB7UIF8_DIOAL</name>
<keyword evidence="2" id="KW-1185">Reference proteome</keyword>
<dbReference type="Proteomes" id="UP000827976">
    <property type="component" value="Chromosome 16"/>
</dbReference>
<sequence>MKAFRHSGTQAMMIFIIGVGFLNHHLFLLLPLAVSHPLFINYGAAARMPYPFSSPSSSPSFLSFLLYLYTHIYIYAHTHTNIWVGWVTAAAMDCLFGDE</sequence>
<proteinExistence type="predicted"/>
<reference evidence="2" key="1">
    <citation type="journal article" date="2022" name="Nat. Commun.">
        <title>Chromosome evolution and the genetic basis of agronomically important traits in greater yam.</title>
        <authorList>
            <person name="Bredeson J.V."/>
            <person name="Lyons J.B."/>
            <person name="Oniyinde I.O."/>
            <person name="Okereke N.R."/>
            <person name="Kolade O."/>
            <person name="Nnabue I."/>
            <person name="Nwadili C.O."/>
            <person name="Hribova E."/>
            <person name="Parker M."/>
            <person name="Nwogha J."/>
            <person name="Shu S."/>
            <person name="Carlson J."/>
            <person name="Kariba R."/>
            <person name="Muthemba S."/>
            <person name="Knop K."/>
            <person name="Barton G.J."/>
            <person name="Sherwood A.V."/>
            <person name="Lopez-Montes A."/>
            <person name="Asiedu R."/>
            <person name="Jamnadass R."/>
            <person name="Muchugi A."/>
            <person name="Goodstein D."/>
            <person name="Egesi C.N."/>
            <person name="Featherston J."/>
            <person name="Asfaw A."/>
            <person name="Simpson G.G."/>
            <person name="Dolezel J."/>
            <person name="Hendre P.S."/>
            <person name="Van Deynze A."/>
            <person name="Kumar P.L."/>
            <person name="Obidiegwu J.E."/>
            <person name="Bhattacharjee R."/>
            <person name="Rokhsar D.S."/>
        </authorList>
    </citation>
    <scope>NUCLEOTIDE SEQUENCE [LARGE SCALE GENOMIC DNA]</scope>
    <source>
        <strain evidence="2">cv. TDa95/00328</strain>
    </source>
</reference>
<dbReference type="EMBL" id="CM037026">
    <property type="protein sequence ID" value="KAH7660036.1"/>
    <property type="molecule type" value="Genomic_DNA"/>
</dbReference>
<organism evidence="1 2">
    <name type="scientific">Dioscorea alata</name>
    <name type="common">Purple yam</name>
    <dbReference type="NCBI Taxonomy" id="55571"/>
    <lineage>
        <taxon>Eukaryota</taxon>
        <taxon>Viridiplantae</taxon>
        <taxon>Streptophyta</taxon>
        <taxon>Embryophyta</taxon>
        <taxon>Tracheophyta</taxon>
        <taxon>Spermatophyta</taxon>
        <taxon>Magnoliopsida</taxon>
        <taxon>Liliopsida</taxon>
        <taxon>Dioscoreales</taxon>
        <taxon>Dioscoreaceae</taxon>
        <taxon>Dioscorea</taxon>
    </lineage>
</organism>
<accession>A0ACB7UIF8</accession>